<dbReference type="InterPro" id="IPR006047">
    <property type="entry name" value="GH13_cat_dom"/>
</dbReference>
<name>A0A367YLQ5_9ASCO</name>
<dbReference type="STRING" id="5486.A0A367YLQ5"/>
<dbReference type="GO" id="GO:0004574">
    <property type="term" value="F:oligo-1,6-glucosidase activity"/>
    <property type="evidence" value="ECO:0007669"/>
    <property type="project" value="TreeGrafter"/>
</dbReference>
<dbReference type="SUPFAM" id="SSF51445">
    <property type="entry name" value="(Trans)glycosidases"/>
    <property type="match status" value="1"/>
</dbReference>
<reference evidence="10 11" key="1">
    <citation type="submission" date="2018-06" db="EMBL/GenBank/DDBJ databases">
        <title>Whole genome sequencing of Candida tropicalis (genome annotated by CSBL at Korea University).</title>
        <authorList>
            <person name="Ahn J."/>
        </authorList>
    </citation>
    <scope>NUCLEOTIDE SEQUENCE [LARGE SCALE GENOMIC DNA]</scope>
    <source>
        <strain evidence="10 11">ATCC 20962</strain>
    </source>
</reference>
<dbReference type="GO" id="GO:0000025">
    <property type="term" value="P:maltose catabolic process"/>
    <property type="evidence" value="ECO:0007669"/>
    <property type="project" value="TreeGrafter"/>
</dbReference>
<dbReference type="Gene3D" id="3.90.400.10">
    <property type="entry name" value="Oligo-1,6-glucosidase, Domain 2"/>
    <property type="match status" value="1"/>
</dbReference>
<evidence type="ECO:0000256" key="8">
    <source>
        <dbReference type="ARBA" id="ARBA00073730"/>
    </source>
</evidence>
<sequence>MTIEPKWWKEAVVYQIWPASYKDSNSDGVGDIPGIISTLDYLKDLGTTVVWLSPMYDSPQDDMGYDISNYEEVYHKYGTLDDMQNLIDGCHKRGMKLILDLVINHTSDQHEWFKESRSSKDNPKRDWYIWKPPRFDAEGNRHPPNNWGSYFSGSTWKYDETTGEYYLHLFAESQPDLNWENKECREAIYKSAVKFWLDKGVDGFRIDTAGMYSKHQDFKDAPVVFPDVEWQPCKIYHQHGPRIHEFHKEIAEIMERYDTMTVGEVGHSTRDQSLQYVSAQAKEMNMMFLFDVVEVGSDPRDRFRYNGFDLVDFKKAIKSQGEFIEGTDAWSTVFLENHDQPRSISRFGNDTTPKLRLESGKTLAMLQCCLTGTEFIYQGQEIGMVNVPKTWKIEDYLDINSINYYNQFKKTATQEELDELLGRINLLARDNARTPVQWTDQEFAGFSDSKPWMRTNENYEEINVASEIEDENSLLHFWKKMIKIRKEYKDLFVYGGFEILELEDPKLFKFVKTSGNRKAFVVLNFTTDEIEFSHDAGKLLISTQEPKDGVLKPYEGRVYIESK</sequence>
<evidence type="ECO:0000313" key="10">
    <source>
        <dbReference type="EMBL" id="RCK65951.1"/>
    </source>
</evidence>
<evidence type="ECO:0000256" key="7">
    <source>
        <dbReference type="ARBA" id="ARBA00041343"/>
    </source>
</evidence>
<dbReference type="FunFam" id="3.90.400.10:FF:000003">
    <property type="entry name" value="Probable alpha-glucosidase (Maltase)"/>
    <property type="match status" value="1"/>
</dbReference>
<feature type="domain" description="Glycosyl hydrolase family 13 catalytic" evidence="9">
    <location>
        <begin position="15"/>
        <end position="433"/>
    </location>
</feature>
<accession>A0A367YLQ5</accession>
<comment type="similarity">
    <text evidence="2">Belongs to the glycosyl hydrolase 13 family.</text>
</comment>
<dbReference type="EMBL" id="QLNQ01000018">
    <property type="protein sequence ID" value="RCK65951.1"/>
    <property type="molecule type" value="Genomic_DNA"/>
</dbReference>
<organism evidence="10 11">
    <name type="scientific">Candida viswanathii</name>
    <dbReference type="NCBI Taxonomy" id="5486"/>
    <lineage>
        <taxon>Eukaryota</taxon>
        <taxon>Fungi</taxon>
        <taxon>Dikarya</taxon>
        <taxon>Ascomycota</taxon>
        <taxon>Saccharomycotina</taxon>
        <taxon>Pichiomycetes</taxon>
        <taxon>Debaryomycetaceae</taxon>
        <taxon>Candida/Lodderomyces clade</taxon>
        <taxon>Candida</taxon>
    </lineage>
</organism>
<dbReference type="GO" id="GO:0033934">
    <property type="term" value="F:glucan 1,4-alpha-maltotriohydrolase activity"/>
    <property type="evidence" value="ECO:0007669"/>
    <property type="project" value="TreeGrafter"/>
</dbReference>
<evidence type="ECO:0000256" key="3">
    <source>
        <dbReference type="ARBA" id="ARBA00012741"/>
    </source>
</evidence>
<dbReference type="GO" id="GO:0004558">
    <property type="term" value="F:alpha-1,4-glucosidase activity"/>
    <property type="evidence" value="ECO:0007669"/>
    <property type="project" value="UniProtKB-EC"/>
</dbReference>
<dbReference type="SMART" id="SM00642">
    <property type="entry name" value="Aamy"/>
    <property type="match status" value="1"/>
</dbReference>
<proteinExistence type="inferred from homology"/>
<dbReference type="SUPFAM" id="SSF51011">
    <property type="entry name" value="Glycosyl hydrolase domain"/>
    <property type="match status" value="1"/>
</dbReference>
<dbReference type="EC" id="3.2.1.20" evidence="3"/>
<dbReference type="PANTHER" id="PTHR10357:SF179">
    <property type="entry name" value="NEUTRAL AND BASIC AMINO ACID TRANSPORT PROTEIN RBAT"/>
    <property type="match status" value="1"/>
</dbReference>
<evidence type="ECO:0000256" key="5">
    <source>
        <dbReference type="ARBA" id="ARBA00023295"/>
    </source>
</evidence>
<keyword evidence="5" id="KW-0326">Glycosidase</keyword>
<keyword evidence="4" id="KW-0378">Hydrolase</keyword>
<dbReference type="InterPro" id="IPR045857">
    <property type="entry name" value="O16G_dom_2"/>
</dbReference>
<gene>
    <name evidence="10" type="primary">MAL2_4</name>
    <name evidence="10" type="ORF">Cantr_01642</name>
</gene>
<dbReference type="GO" id="GO:0004556">
    <property type="term" value="F:alpha-amylase activity"/>
    <property type="evidence" value="ECO:0007669"/>
    <property type="project" value="TreeGrafter"/>
</dbReference>
<dbReference type="Pfam" id="PF00128">
    <property type="entry name" value="Alpha-amylase"/>
    <property type="match status" value="1"/>
</dbReference>
<dbReference type="OrthoDB" id="1740265at2759"/>
<evidence type="ECO:0000256" key="1">
    <source>
        <dbReference type="ARBA" id="ARBA00001657"/>
    </source>
</evidence>
<evidence type="ECO:0000256" key="6">
    <source>
        <dbReference type="ARBA" id="ARBA00026248"/>
    </source>
</evidence>
<dbReference type="GO" id="GO:0005987">
    <property type="term" value="P:sucrose catabolic process"/>
    <property type="evidence" value="ECO:0007669"/>
    <property type="project" value="TreeGrafter"/>
</dbReference>
<keyword evidence="11" id="KW-1185">Reference proteome</keyword>
<dbReference type="AlphaFoldDB" id="A0A367YLQ5"/>
<evidence type="ECO:0000259" key="9">
    <source>
        <dbReference type="SMART" id="SM00642"/>
    </source>
</evidence>
<dbReference type="Gene3D" id="3.20.20.80">
    <property type="entry name" value="Glycosidases"/>
    <property type="match status" value="1"/>
</dbReference>
<dbReference type="Proteomes" id="UP000253472">
    <property type="component" value="Unassembled WGS sequence"/>
</dbReference>
<dbReference type="CDD" id="cd11333">
    <property type="entry name" value="AmyAc_SI_OligoGlu_DGase"/>
    <property type="match status" value="1"/>
</dbReference>
<keyword evidence="6" id="KW-0462">Maltose metabolism</keyword>
<dbReference type="InterPro" id="IPR013780">
    <property type="entry name" value="Glyco_hydro_b"/>
</dbReference>
<dbReference type="InterPro" id="IPR017853">
    <property type="entry name" value="GH"/>
</dbReference>
<dbReference type="FunFam" id="3.20.20.80:FF:000064">
    <property type="entry name" value="Oligo-1,6-glucosidase"/>
    <property type="match status" value="1"/>
</dbReference>
<dbReference type="Gene3D" id="2.60.40.1180">
    <property type="entry name" value="Golgi alpha-mannosidase II"/>
    <property type="match status" value="1"/>
</dbReference>
<evidence type="ECO:0000256" key="2">
    <source>
        <dbReference type="ARBA" id="ARBA00008061"/>
    </source>
</evidence>
<dbReference type="GO" id="GO:0004575">
    <property type="term" value="F:sucrose alpha-glucosidase activity"/>
    <property type="evidence" value="ECO:0007669"/>
    <property type="project" value="TreeGrafter"/>
</dbReference>
<evidence type="ECO:0000313" key="11">
    <source>
        <dbReference type="Proteomes" id="UP000253472"/>
    </source>
</evidence>
<evidence type="ECO:0000256" key="4">
    <source>
        <dbReference type="ARBA" id="ARBA00022801"/>
    </source>
</evidence>
<comment type="caution">
    <text evidence="10">The sequence shown here is derived from an EMBL/GenBank/DDBJ whole genome shotgun (WGS) entry which is preliminary data.</text>
</comment>
<dbReference type="FunFam" id="2.60.40.1180:FF:000007">
    <property type="entry name" value="Sucrose isomerase"/>
    <property type="match status" value="1"/>
</dbReference>
<protein>
    <recommendedName>
        <fullName evidence="8">Alpha-glucosidase</fullName>
        <ecNumber evidence="3">3.2.1.20</ecNumber>
    </recommendedName>
    <alternativeName>
        <fullName evidence="7">Maltase</fullName>
    </alternativeName>
</protein>
<dbReference type="FunFam" id="3.20.20.80:FF:000087">
    <property type="entry name" value="Oligo-1,6-glucosidase IMA1"/>
    <property type="match status" value="1"/>
</dbReference>
<dbReference type="PANTHER" id="PTHR10357">
    <property type="entry name" value="ALPHA-AMYLASE FAMILY MEMBER"/>
    <property type="match status" value="1"/>
</dbReference>
<comment type="catalytic activity">
    <reaction evidence="1">
        <text>Hydrolysis of terminal, non-reducing (1-&gt;4)-linked alpha-D-glucose residues with release of alpha-D-glucose.</text>
        <dbReference type="EC" id="3.2.1.20"/>
    </reaction>
</comment>